<sequence length="235" mass="25310">MTDLFAWGDAGWGDEILFGALTTIRLALVSLPVGLAIGLTVAALSMARSRVARAIATGYTTLMRGLPEILTLFIVYNGVGMLINVVSGWIAPDARPPELSPFIAGVAALAMVFGAFSAEVIRGAFTALDKGQTEAARAFGLRPVQILFLVQLPQVWRLALPGLGNLWINMLKDTALVSVIALDELMRATKVAIGVTKQPFTFYLIACLIYWGLSVASEVGLARMERRANRYVGKR</sequence>
<dbReference type="Gene3D" id="1.10.3720.10">
    <property type="entry name" value="MetI-like"/>
    <property type="match status" value="1"/>
</dbReference>
<evidence type="ECO:0000313" key="11">
    <source>
        <dbReference type="EMBL" id="RWR12237.1"/>
    </source>
</evidence>
<dbReference type="InterPro" id="IPR051613">
    <property type="entry name" value="ABC_transp_permease_HisMQ"/>
</dbReference>
<evidence type="ECO:0000313" key="12">
    <source>
        <dbReference type="Proteomes" id="UP000285710"/>
    </source>
</evidence>
<keyword evidence="12" id="KW-1185">Reference proteome</keyword>
<evidence type="ECO:0000259" key="10">
    <source>
        <dbReference type="PROSITE" id="PS50928"/>
    </source>
</evidence>
<reference evidence="11 12" key="2">
    <citation type="submission" date="2019-01" db="EMBL/GenBank/DDBJ databases">
        <authorList>
            <person name="Li Y."/>
        </authorList>
    </citation>
    <scope>NUCLEOTIDE SEQUENCE [LARGE SCALE GENOMIC DNA]</scope>
    <source>
        <strain evidence="11 12">2D-5</strain>
    </source>
</reference>
<comment type="subcellular location">
    <subcellularLocation>
        <location evidence="1">Cell inner membrane</location>
        <topology evidence="1">Multi-pass membrane protein</topology>
    </subcellularLocation>
    <subcellularLocation>
        <location evidence="9">Cell membrane</location>
        <topology evidence="9">Multi-pass membrane protein</topology>
    </subcellularLocation>
</comment>
<comment type="caution">
    <text evidence="11">The sequence shown here is derived from an EMBL/GenBank/DDBJ whole genome shotgun (WGS) entry which is preliminary data.</text>
</comment>
<organism evidence="11 12">
    <name type="scientific">Paenirhodobacter populi</name>
    <dbReference type="NCBI Taxonomy" id="2306993"/>
    <lineage>
        <taxon>Bacteria</taxon>
        <taxon>Pseudomonadati</taxon>
        <taxon>Pseudomonadota</taxon>
        <taxon>Alphaproteobacteria</taxon>
        <taxon>Rhodobacterales</taxon>
        <taxon>Rhodobacter group</taxon>
        <taxon>Paenirhodobacter</taxon>
    </lineage>
</organism>
<keyword evidence="3 9" id="KW-0813">Transport</keyword>
<dbReference type="InterPro" id="IPR010065">
    <property type="entry name" value="AA_ABC_transptr_permease_3TM"/>
</dbReference>
<evidence type="ECO:0000256" key="2">
    <source>
        <dbReference type="ARBA" id="ARBA00010072"/>
    </source>
</evidence>
<keyword evidence="7 9" id="KW-1133">Transmembrane helix</keyword>
<dbReference type="GO" id="GO:0043190">
    <property type="term" value="C:ATP-binding cassette (ABC) transporter complex"/>
    <property type="evidence" value="ECO:0007669"/>
    <property type="project" value="InterPro"/>
</dbReference>
<feature type="transmembrane region" description="Helical" evidence="9">
    <location>
        <begin position="200"/>
        <end position="221"/>
    </location>
</feature>
<evidence type="ECO:0000256" key="1">
    <source>
        <dbReference type="ARBA" id="ARBA00004429"/>
    </source>
</evidence>
<evidence type="ECO:0000256" key="7">
    <source>
        <dbReference type="ARBA" id="ARBA00022989"/>
    </source>
</evidence>
<dbReference type="GO" id="GO:0022857">
    <property type="term" value="F:transmembrane transporter activity"/>
    <property type="evidence" value="ECO:0007669"/>
    <property type="project" value="InterPro"/>
</dbReference>
<keyword evidence="8 9" id="KW-0472">Membrane</keyword>
<dbReference type="Proteomes" id="UP000285710">
    <property type="component" value="Unassembled WGS sequence"/>
</dbReference>
<comment type="similarity">
    <text evidence="2">Belongs to the binding-protein-dependent transport system permease family. HisMQ subfamily.</text>
</comment>
<feature type="transmembrane region" description="Helical" evidence="9">
    <location>
        <begin position="69"/>
        <end position="90"/>
    </location>
</feature>
<dbReference type="InterPro" id="IPR035906">
    <property type="entry name" value="MetI-like_sf"/>
</dbReference>
<keyword evidence="4" id="KW-1003">Cell membrane</keyword>
<reference evidence="11 12" key="1">
    <citation type="submission" date="2019-01" db="EMBL/GenBank/DDBJ databases">
        <title>Sinorhodobacter populi sp. nov. isolated from the symptomatic bark tissue of Populus euramericana canker.</title>
        <authorList>
            <person name="Xu G."/>
        </authorList>
    </citation>
    <scope>NUCLEOTIDE SEQUENCE [LARGE SCALE GENOMIC DNA]</scope>
    <source>
        <strain evidence="11 12">2D-5</strain>
    </source>
</reference>
<gene>
    <name evidence="11" type="ORF">D2T33_09020</name>
</gene>
<accession>A0A443IVX8</accession>
<evidence type="ECO:0000256" key="6">
    <source>
        <dbReference type="ARBA" id="ARBA00022692"/>
    </source>
</evidence>
<protein>
    <submittedName>
        <fullName evidence="11">ABC transporter permease</fullName>
    </submittedName>
</protein>
<dbReference type="PROSITE" id="PS50928">
    <property type="entry name" value="ABC_TM1"/>
    <property type="match status" value="1"/>
</dbReference>
<evidence type="ECO:0000256" key="5">
    <source>
        <dbReference type="ARBA" id="ARBA00022519"/>
    </source>
</evidence>
<feature type="transmembrane region" description="Helical" evidence="9">
    <location>
        <begin position="16"/>
        <end position="44"/>
    </location>
</feature>
<dbReference type="Pfam" id="PF00528">
    <property type="entry name" value="BPD_transp_1"/>
    <property type="match status" value="1"/>
</dbReference>
<dbReference type="NCBIfam" id="TIGR01726">
    <property type="entry name" value="HEQRo_perm_3TM"/>
    <property type="match status" value="1"/>
</dbReference>
<dbReference type="InterPro" id="IPR000515">
    <property type="entry name" value="MetI-like"/>
</dbReference>
<name>A0A443IVX8_9RHOB</name>
<feature type="domain" description="ABC transmembrane type-1" evidence="10">
    <location>
        <begin position="20"/>
        <end position="221"/>
    </location>
</feature>
<keyword evidence="5" id="KW-0997">Cell inner membrane</keyword>
<feature type="transmembrane region" description="Helical" evidence="9">
    <location>
        <begin position="146"/>
        <end position="168"/>
    </location>
</feature>
<dbReference type="EMBL" id="SAUW01000008">
    <property type="protein sequence ID" value="RWR12237.1"/>
    <property type="molecule type" value="Genomic_DNA"/>
</dbReference>
<keyword evidence="6 9" id="KW-0812">Transmembrane</keyword>
<proteinExistence type="inferred from homology"/>
<dbReference type="CDD" id="cd06261">
    <property type="entry name" value="TM_PBP2"/>
    <property type="match status" value="1"/>
</dbReference>
<dbReference type="PANTHER" id="PTHR30133:SF2">
    <property type="entry name" value="ARGININE ABC TRANSPORTER PERMEASE PROTEIN ARTQ"/>
    <property type="match status" value="1"/>
</dbReference>
<dbReference type="PANTHER" id="PTHR30133">
    <property type="entry name" value="CATIONIC AMINO ACID TRANSPORTER, MEMBRANE COMPONENT"/>
    <property type="match status" value="1"/>
</dbReference>
<dbReference type="SUPFAM" id="SSF161098">
    <property type="entry name" value="MetI-like"/>
    <property type="match status" value="1"/>
</dbReference>
<dbReference type="RefSeq" id="WP_128269558.1">
    <property type="nucleotide sequence ID" value="NZ_SAUW01000008.1"/>
</dbReference>
<evidence type="ECO:0000256" key="4">
    <source>
        <dbReference type="ARBA" id="ARBA00022475"/>
    </source>
</evidence>
<evidence type="ECO:0000256" key="8">
    <source>
        <dbReference type="ARBA" id="ARBA00023136"/>
    </source>
</evidence>
<evidence type="ECO:0000256" key="9">
    <source>
        <dbReference type="RuleBase" id="RU363032"/>
    </source>
</evidence>
<dbReference type="AlphaFoldDB" id="A0A443IVX8"/>
<feature type="transmembrane region" description="Helical" evidence="9">
    <location>
        <begin position="102"/>
        <end position="125"/>
    </location>
</feature>
<evidence type="ECO:0000256" key="3">
    <source>
        <dbReference type="ARBA" id="ARBA00022448"/>
    </source>
</evidence>